<organism evidence="3 4">
    <name type="scientific">Shinella zoogloeoides</name>
    <name type="common">Crabtreella saccharophila</name>
    <dbReference type="NCBI Taxonomy" id="352475"/>
    <lineage>
        <taxon>Bacteria</taxon>
        <taxon>Pseudomonadati</taxon>
        <taxon>Pseudomonadota</taxon>
        <taxon>Alphaproteobacteria</taxon>
        <taxon>Hyphomicrobiales</taxon>
        <taxon>Rhizobiaceae</taxon>
        <taxon>Shinella</taxon>
    </lineage>
</organism>
<dbReference type="Pfam" id="PF02875">
    <property type="entry name" value="Mur_ligase_C"/>
    <property type="match status" value="1"/>
</dbReference>
<protein>
    <submittedName>
        <fullName evidence="3">Mur ligase</fullName>
    </submittedName>
</protein>
<evidence type="ECO:0000313" key="4">
    <source>
        <dbReference type="Proteomes" id="UP000440304"/>
    </source>
</evidence>
<evidence type="ECO:0000259" key="1">
    <source>
        <dbReference type="Pfam" id="PF02875"/>
    </source>
</evidence>
<dbReference type="InterPro" id="IPR013221">
    <property type="entry name" value="Mur_ligase_cen"/>
</dbReference>
<dbReference type="Gene3D" id="3.90.190.20">
    <property type="entry name" value="Mur ligase, C-terminal domain"/>
    <property type="match status" value="1"/>
</dbReference>
<feature type="domain" description="Mur ligase C-terminal" evidence="1">
    <location>
        <begin position="439"/>
        <end position="561"/>
    </location>
</feature>
<gene>
    <name evidence="3" type="ORF">GR156_21515</name>
</gene>
<comment type="caution">
    <text evidence="3">The sequence shown here is derived from an EMBL/GenBank/DDBJ whole genome shotgun (WGS) entry which is preliminary data.</text>
</comment>
<dbReference type="SUPFAM" id="SSF53623">
    <property type="entry name" value="MurD-like peptide ligases, catalytic domain"/>
    <property type="match status" value="1"/>
</dbReference>
<accession>A0A6N8TKE3</accession>
<proteinExistence type="predicted"/>
<evidence type="ECO:0000313" key="3">
    <source>
        <dbReference type="EMBL" id="MXO02885.1"/>
    </source>
</evidence>
<dbReference type="GO" id="GO:0016881">
    <property type="term" value="F:acid-amino acid ligase activity"/>
    <property type="evidence" value="ECO:0007669"/>
    <property type="project" value="InterPro"/>
</dbReference>
<name>A0A6N8TKE3_SHIZO</name>
<dbReference type="InterPro" id="IPR004101">
    <property type="entry name" value="Mur_ligase_C"/>
</dbReference>
<dbReference type="PANTHER" id="PTHR23135:SF18">
    <property type="entry name" value="CYANOPHYCIN SYNTHETASE"/>
    <property type="match status" value="1"/>
</dbReference>
<dbReference type="EMBL" id="WUML01000035">
    <property type="protein sequence ID" value="MXO02885.1"/>
    <property type="molecule type" value="Genomic_DNA"/>
</dbReference>
<dbReference type="SUPFAM" id="SSF53244">
    <property type="entry name" value="MurD-like peptide ligases, peptide-binding domain"/>
    <property type="match status" value="1"/>
</dbReference>
<dbReference type="RefSeq" id="WP_160788060.1">
    <property type="nucleotide sequence ID" value="NZ_CP086612.1"/>
</dbReference>
<dbReference type="AlphaFoldDB" id="A0A6N8TKE3"/>
<dbReference type="OrthoDB" id="9803907at2"/>
<dbReference type="Gene3D" id="3.40.1190.10">
    <property type="entry name" value="Mur-like, catalytic domain"/>
    <property type="match status" value="1"/>
</dbReference>
<keyword evidence="3" id="KW-0436">Ligase</keyword>
<dbReference type="GO" id="GO:0005524">
    <property type="term" value="F:ATP binding"/>
    <property type="evidence" value="ECO:0007669"/>
    <property type="project" value="InterPro"/>
</dbReference>
<dbReference type="InterPro" id="IPR036565">
    <property type="entry name" value="Mur-like_cat_sf"/>
</dbReference>
<feature type="domain" description="Mur ligase central" evidence="2">
    <location>
        <begin position="196"/>
        <end position="407"/>
    </location>
</feature>
<sequence length="601" mass="63586">MMHSDALQDLLEIPVPDHPALVLDGCRRLLGPNLYGPEPGAVGDGLATGFDAGVLLDAWRRHARLLLDALGWTATPIRTRPFDGGGSLFLPAAVDQLFTAAFIVEAAWYYTATELLQLDPIPSDQMVAGLRRIGDAEANPALADLVARAERSGLDRLLDDDALTLGHGAGSQTWQTDSLPASPDWSRLHDIPVALVTGTNGKTTTTRLIAAMGRAAGRISGLSSTEFVRVGDDILDRGDYSGPAGARLLLRDRRLELGVLEVARGGILRRGVPVTRARAAVVTNVAADHLGQYGIITVGELAQVKLAVHRALAPGGLLVLNADDPLVVDAAGAADALKAWFSLDPDNAEIRAARSRNAPCAWLDKGRIMLSDGRSETSLIDIADVPLTLAGAARYNIENVLAAVLAALALDIPNDAISTVLSTFRSDPTDNPGRANEYAVRGARVFVDFAHNPHSIVAVTGALAALPAHRRFVLLGHAGDRSDEEIRALTRGAFRLRPDFVVAVENPKYLRGRPAGEIPALIRQECLDLGLPADRIILADSPSDGARRVIEQLAPGDVALLLVHEGRKEVAALLTDAGCVQNGPEAPNAVAASDSDGLERL</sequence>
<dbReference type="Proteomes" id="UP000440304">
    <property type="component" value="Unassembled WGS sequence"/>
</dbReference>
<dbReference type="Pfam" id="PF08245">
    <property type="entry name" value="Mur_ligase_M"/>
    <property type="match status" value="1"/>
</dbReference>
<evidence type="ECO:0000259" key="2">
    <source>
        <dbReference type="Pfam" id="PF08245"/>
    </source>
</evidence>
<reference evidence="3 4" key="1">
    <citation type="submission" date="2019-12" db="EMBL/GenBank/DDBJ databases">
        <title>Shinella granuli gen. nov., sp. nov., and proposal of the reclassification of Zoogloea ramigera ATCC 19623 as Shinella zoogloeoides sp. nov.</title>
        <authorList>
            <person name="Gao J."/>
        </authorList>
    </citation>
    <scope>NUCLEOTIDE SEQUENCE [LARGE SCALE GENOMIC DNA]</scope>
    <source>
        <strain evidence="3 4">DSM 287</strain>
    </source>
</reference>
<dbReference type="InterPro" id="IPR036615">
    <property type="entry name" value="Mur_ligase_C_dom_sf"/>
</dbReference>
<dbReference type="PANTHER" id="PTHR23135">
    <property type="entry name" value="MUR LIGASE FAMILY MEMBER"/>
    <property type="match status" value="1"/>
</dbReference>